<sequence length="115" mass="13062">MKDCVSLTMCSSSFLCVLSTKTIHSFALAFPFFTHLFFGLLLALQRTKSKRTENKGAKAFAALSTYSLLRCFGSVLQHRRMCCWRSRRITNSATDSALGYQFFFGVDKDEAKHQQ</sequence>
<evidence type="ECO:0000313" key="2">
    <source>
        <dbReference type="EMBL" id="AWI68453.1"/>
    </source>
</evidence>
<evidence type="ECO:0000256" key="1">
    <source>
        <dbReference type="SAM" id="Phobius"/>
    </source>
</evidence>
<organism evidence="2">
    <name type="scientific">Pediastrum duplex</name>
    <name type="common">Green alga</name>
    <dbReference type="NCBI Taxonomy" id="3105"/>
    <lineage>
        <taxon>Eukaryota</taxon>
        <taxon>Viridiplantae</taxon>
        <taxon>Chlorophyta</taxon>
        <taxon>core chlorophytes</taxon>
        <taxon>Chlorophyceae</taxon>
        <taxon>CS clade</taxon>
        <taxon>Sphaeropleales</taxon>
        <taxon>Hydrodictyaceae</taxon>
        <taxon>Pediastrum</taxon>
    </lineage>
</organism>
<accession>A0A2U8GIJ3</accession>
<keyword evidence="2" id="KW-0150">Chloroplast</keyword>
<dbReference type="AlphaFoldDB" id="A0A2U8GIJ3"/>
<proteinExistence type="predicted"/>
<reference evidence="2" key="1">
    <citation type="journal article" date="2018" name="Am. J. Bot.">
        <title>Organellar phylogenomics inform systematics in the green algal family Hydrodictyaceae (Chlorophyceae) and provide clues to the complex evolutionary history of plastid genomes in the green algal tree of life.</title>
        <authorList>
            <person name="McManus H.A."/>
            <person name="Fucikova K."/>
            <person name="Lewis P.O."/>
            <person name="Lewis L.A."/>
            <person name="Karol K.G."/>
        </authorList>
    </citation>
    <scope>NUCLEOTIDE SEQUENCE</scope>
</reference>
<geneLocation type="chloroplast" evidence="2"/>
<feature type="transmembrane region" description="Helical" evidence="1">
    <location>
        <begin position="29"/>
        <end position="45"/>
    </location>
</feature>
<keyword evidence="1" id="KW-0812">Transmembrane</keyword>
<keyword evidence="1" id="KW-0472">Membrane</keyword>
<dbReference type="EMBL" id="MF276980">
    <property type="protein sequence ID" value="AWI68453.1"/>
    <property type="molecule type" value="Genomic_DNA"/>
</dbReference>
<keyword evidence="2" id="KW-0934">Plastid</keyword>
<name>A0A2U8GIJ3_PEDDU</name>
<protein>
    <submittedName>
        <fullName evidence="2">Uncharacterized protein</fullName>
    </submittedName>
</protein>
<keyword evidence="1" id="KW-1133">Transmembrane helix</keyword>